<comment type="caution">
    <text evidence="1">The sequence shown here is derived from an EMBL/GenBank/DDBJ whole genome shotgun (WGS) entry which is preliminary data.</text>
</comment>
<dbReference type="EMBL" id="CM056743">
    <property type="protein sequence ID" value="KAJ8674074.1"/>
    <property type="molecule type" value="Genomic_DNA"/>
</dbReference>
<evidence type="ECO:0000313" key="2">
    <source>
        <dbReference type="Proteomes" id="UP001239111"/>
    </source>
</evidence>
<sequence>MSSYWYQDSTVMAYALIREIVKDRSGERFGDHHIVPVDNIDNFSREKYTPRTKYHFDVDETTLCGVIQGFNDDPAKLKEATKKRLSMPTLKKCQTNLACPKTSTKRTAQQGLQAADKAKEAKKKPRIVKNEVLQDPHGFDLSKVKQEFVKARSKKVSKTPATPVGDGGGGKKIYNSRPTTFLSSTQHVKDQVPTDGLTQTKEVSRNGGTSSWSDAAAGQLSVDLLKISKTSTLQKPVNSGTGKSTQSLRDTNKDNAPSSLVPLTPPIPKMGNGSGESDVPNAVESDDQVSRLKKLVQEQSLTIAKQQKTIEDLRRVVQDKQDLLADATRTCVDLQKKTLNNFDELFKLVSDLKQANPNTASPDGSYKSIGFINTKDFTVHVGRDFYIPSNKWRYACSMVKPQCFVNELARALIGESVLKKSTVTGGGSHRDGSGNIKTWEPVDPLKIEAIRDALGFFLEANKFSKMKAETKAEHVLSVQTYIGSLIAELKKNKTKTAGKSTGTPKASLKKKAQADKINGAGHEIGGNENHELISIQDETDQNGKQNQQGVGSGNISESEKDDEVLEILNEQELSHHERGDDREVFEKEETDEYLSEKLCKELEADDSRKYEQDESLIEEDHEETNEQNQGCESDYHANWDGDDRLSVSSTDETIYLSRSKNSQESEDDRTPVPR</sequence>
<reference evidence="1" key="1">
    <citation type="submission" date="2023-04" db="EMBL/GenBank/DDBJ databases">
        <title>A chromosome-level genome assembly of the parasitoid wasp Eretmocerus hayati.</title>
        <authorList>
            <person name="Zhong Y."/>
            <person name="Liu S."/>
            <person name="Liu Y."/>
        </authorList>
    </citation>
    <scope>NUCLEOTIDE SEQUENCE</scope>
    <source>
        <strain evidence="1">ZJU_SS_LIU_2023</strain>
    </source>
</reference>
<dbReference type="Proteomes" id="UP001239111">
    <property type="component" value="Chromosome 3"/>
</dbReference>
<organism evidence="1 2">
    <name type="scientific">Eretmocerus hayati</name>
    <dbReference type="NCBI Taxonomy" id="131215"/>
    <lineage>
        <taxon>Eukaryota</taxon>
        <taxon>Metazoa</taxon>
        <taxon>Ecdysozoa</taxon>
        <taxon>Arthropoda</taxon>
        <taxon>Hexapoda</taxon>
        <taxon>Insecta</taxon>
        <taxon>Pterygota</taxon>
        <taxon>Neoptera</taxon>
        <taxon>Endopterygota</taxon>
        <taxon>Hymenoptera</taxon>
        <taxon>Apocrita</taxon>
        <taxon>Proctotrupomorpha</taxon>
        <taxon>Chalcidoidea</taxon>
        <taxon>Aphelinidae</taxon>
        <taxon>Aphelininae</taxon>
        <taxon>Eretmocerus</taxon>
    </lineage>
</organism>
<protein>
    <submittedName>
        <fullName evidence="1">Uncharacterized protein</fullName>
    </submittedName>
</protein>
<keyword evidence="2" id="KW-1185">Reference proteome</keyword>
<proteinExistence type="predicted"/>
<accession>A0ACC2NUV4</accession>
<gene>
    <name evidence="1" type="ORF">QAD02_005336</name>
</gene>
<name>A0ACC2NUV4_9HYME</name>
<evidence type="ECO:0000313" key="1">
    <source>
        <dbReference type="EMBL" id="KAJ8674074.1"/>
    </source>
</evidence>